<protein>
    <submittedName>
        <fullName evidence="7">Abnormal spindle-like microcephaly-associated protein</fullName>
    </submittedName>
</protein>
<comment type="caution">
    <text evidence="7">The sequence shown here is derived from an EMBL/GenBank/DDBJ whole genome shotgun (WGS) entry which is preliminary data.</text>
</comment>
<dbReference type="InterPro" id="IPR036872">
    <property type="entry name" value="CH_dom_sf"/>
</dbReference>
<evidence type="ECO:0000313" key="7">
    <source>
        <dbReference type="EMBL" id="RTG86069.1"/>
    </source>
</evidence>
<feature type="region of interest" description="Disordered" evidence="5">
    <location>
        <begin position="323"/>
        <end position="342"/>
    </location>
</feature>
<dbReference type="Gene3D" id="1.20.5.190">
    <property type="match status" value="6"/>
</dbReference>
<feature type="domain" description="Calponin-homology (CH)" evidence="6">
    <location>
        <begin position="976"/>
        <end position="1102"/>
    </location>
</feature>
<dbReference type="InterPro" id="IPR000048">
    <property type="entry name" value="IQ_motif_EF-hand-BS"/>
</dbReference>
<feature type="compositionally biased region" description="Polar residues" evidence="5">
    <location>
        <begin position="411"/>
        <end position="421"/>
    </location>
</feature>
<dbReference type="PANTHER" id="PTHR22706:SF1">
    <property type="entry name" value="ASSEMBLY FACTOR FOR SPINDLE MICROTUBULES"/>
    <property type="match status" value="1"/>
</dbReference>
<dbReference type="Pfam" id="PF00612">
    <property type="entry name" value="IQ"/>
    <property type="match status" value="9"/>
</dbReference>
<dbReference type="InterPro" id="IPR027417">
    <property type="entry name" value="P-loop_NTPase"/>
</dbReference>
<dbReference type="Proteomes" id="UP000290809">
    <property type="component" value="Unassembled WGS sequence"/>
</dbReference>
<dbReference type="GO" id="GO:0000278">
    <property type="term" value="P:mitotic cell cycle"/>
    <property type="evidence" value="ECO:0007669"/>
    <property type="project" value="TreeGrafter"/>
</dbReference>
<evidence type="ECO:0000256" key="3">
    <source>
        <dbReference type="ARBA" id="ARBA00022737"/>
    </source>
</evidence>
<keyword evidence="4" id="KW-0112">Calmodulin-binding</keyword>
<dbReference type="GO" id="GO:0005737">
    <property type="term" value="C:cytoplasm"/>
    <property type="evidence" value="ECO:0007669"/>
    <property type="project" value="UniProtKB-SubCell"/>
</dbReference>
<dbReference type="SMART" id="SM00033">
    <property type="entry name" value="CH"/>
    <property type="match status" value="2"/>
</dbReference>
<dbReference type="CDD" id="cd21224">
    <property type="entry name" value="CH_ASPM_rpt2"/>
    <property type="match status" value="1"/>
</dbReference>
<keyword evidence="2" id="KW-0963">Cytoplasm</keyword>
<dbReference type="STRING" id="6184.A0A430QEA2"/>
<comment type="subcellular location">
    <subcellularLocation>
        <location evidence="1">Cytoplasm</location>
    </subcellularLocation>
</comment>
<dbReference type="EMBL" id="QMKO01001864">
    <property type="protein sequence ID" value="RTG86069.1"/>
    <property type="molecule type" value="Genomic_DNA"/>
</dbReference>
<dbReference type="CDD" id="cd21223">
    <property type="entry name" value="CH_ASPM_rpt1"/>
    <property type="match status" value="1"/>
</dbReference>
<evidence type="ECO:0000256" key="2">
    <source>
        <dbReference type="ARBA" id="ARBA00022490"/>
    </source>
</evidence>
<feature type="region of interest" description="Disordered" evidence="5">
    <location>
        <begin position="398"/>
        <end position="421"/>
    </location>
</feature>
<evidence type="ECO:0000256" key="5">
    <source>
        <dbReference type="SAM" id="MobiDB-lite"/>
    </source>
</evidence>
<evidence type="ECO:0000256" key="4">
    <source>
        <dbReference type="ARBA" id="ARBA00022860"/>
    </source>
</evidence>
<name>A0A430QEA2_SCHBO</name>
<sequence>MFQENASGTKSPSGNYEVTLHGDENEVPFTVNVSDTLSVSMFSRRAVVDFGTTNFTGRSLTRFLLLVNHFDEEQSVSAYFLTVWFLFSQQFYLFFFNGTKTKITFFNFEKVMIQRSPPENEFTIDWITSETDNFTSRPFHPAISKRIILKPLHGRSLMKITWIPIRDSVSGGVYSFHHVIQFRVNDAYFIQAVIVGRLLPPERPSRSKFLAPRKTITNRFSNLPAWIKTSSSNSSAYCSKNNIKNKPANSRSISPISEIHRHISSSFSTQPTTVFGQSCDFNNLTTSSFTSERPQNTDCCRPQAIEKSFIDELSADDFLLKTTESRRRSSSQPTSATPTRNLSVFGRFHEMKELSSSRQSITGSNKLCSDTNLTTDVNFLNCTATAFVSPKLVRSPALKGVKTTESRRRSSSQPTSATPTRNLSVFGRFHEMKELSSSRQSITGSNKLCSDTNLTTDVNFLNCTATAFVSPKLVRSPALKGVTCAPVSTYKKKQDGNLFYTNVTSVLSEMSVYGLTQWLNGVFAPCIAANSYNGHPMTSSKDICVVGSSVYHSTVEKAVELLTSTVIMTPGERIEREVDNGKLTPVQLLSFRVDKGSQRRIQDYLLLNYAPIWLHLTLDALISSSSTQSYSSVTSHNACSTIIPEINDQPYPEDNKNVYTSCLSKKIHSYLFDSFSLNKPLLPIKPAADNKKLKQSSHHTTRNDTNSTKPNILPNRDILYNRHVIKRFIIFIWIIDCFKRHMLIKYDPCLFRIKSLIKSSSSLLLSFAQNFLHGENNLVRHLAYLGAQVTVNQTPLDEYQFTVENLAVDLRDGVRLVKLAELLIPTLSTEKPPTVIKPNSLMSMVRFPAISRLQKIHNVGVALKSFEQYGQISMADVHQSSMFFTVLCLYFVLTKGSLIDPRDIVDGHREKTLTLLWCLLLRHQVLALLDHSALENEIHTLETNINSSDTNMCVNELNHLKLNISTDNNVKDDKNHMAHFKLLYWAALVCHLYNVPVTSLDESFTDGRALCYLLHHYLPTVLPQGLIRQCTTYTNNNLSVPLPNHLLIRNNLFNLSLFQKKLSILGDVPLLLSTPISSANFSNILPPGLVITILAYLANRLVVGPSDKHKLNLLIRDNAACIIQNAWRRFQDYINFSKLKLIPYGREWRNERKRIKACTTIQAFVRGYLVRKQVVQIKSLRNSAAIIIQSYVRRFLIRCYFKRIHQSATLIQSAWRGYQARQNYTLLKKACLTIQRYVRGYYARKFVVETRSKRTLAATVIQSYFRSYSVRLEIFRWHTAAVQIQSKWRSYFHRQRFLSLKSVTFRSCKPVVDEIMMYSFTITLEILNSFLWCITIQKYARGYLARERLATIQYNRNSAATVIQSHFRKFLVLRRINVLHSSALRIQLFWRFHRSRRIITQFKDIVLLVVERHNSSRMIQRWWRACFLLKFIARQRCSAIRIQAAWKGFRIRKHLFTLAQSSKKGANITKISSRLDSRETHLVTSKSKSVPSLQNSKPKLHKEKCLLSLTPLEAKSLIDICFRLNKATERAQTNPHLTLASKARNALKQLSHSTSVNQILDAIKLLEMTTGFSAELCYWIVGLSPPKKPMYNNACFNEQDENSPCALIRFFQIMMACNRSVPHEDIFIAITGIFLNIGRHKDLASNIDLWWNPLTFKSKRPFATNENENNENEEFQPPAIVRLINTQLRRYQSLPGLCTTVSDLQLTISTQSHLKKPNRVNSVESKLPHNSVSITQNMSLVEVLMEILQRTWRARPGTVSVRLFSRTCCVLALLFNSAPPHLFSQNSFLLPTLQEIYEGLYRRSDPHSRFHLNFDPIGDSANFLNVNEVHLKASNAEMKKLRAYLSCELDWHFRPIRSRLNPLLAIQYLLIITMRKNY</sequence>
<dbReference type="SMART" id="SM00015">
    <property type="entry name" value="IQ"/>
    <property type="match status" value="11"/>
</dbReference>
<dbReference type="GO" id="GO:0051295">
    <property type="term" value="P:establishment of meiotic spindle localization"/>
    <property type="evidence" value="ECO:0007669"/>
    <property type="project" value="TreeGrafter"/>
</dbReference>
<dbReference type="InterPro" id="IPR051185">
    <property type="entry name" value="ASPM"/>
</dbReference>
<dbReference type="CDD" id="cd23767">
    <property type="entry name" value="IQCD"/>
    <property type="match status" value="4"/>
</dbReference>
<dbReference type="Gene3D" id="1.10.418.10">
    <property type="entry name" value="Calponin-like domain"/>
    <property type="match status" value="2"/>
</dbReference>
<proteinExistence type="predicted"/>
<dbReference type="InterPro" id="IPR001715">
    <property type="entry name" value="CH_dom"/>
</dbReference>
<dbReference type="PROSITE" id="PS50096">
    <property type="entry name" value="IQ"/>
    <property type="match status" value="7"/>
</dbReference>
<keyword evidence="8" id="KW-1185">Reference proteome</keyword>
<dbReference type="SUPFAM" id="SSF47576">
    <property type="entry name" value="Calponin-homology domain, CH-domain"/>
    <property type="match status" value="1"/>
</dbReference>
<feature type="compositionally biased region" description="Polar residues" evidence="5">
    <location>
        <begin position="330"/>
        <end position="342"/>
    </location>
</feature>
<reference evidence="7 8" key="1">
    <citation type="journal article" date="2019" name="PLoS Pathog.">
        <title>Genome sequence of the bovine parasite Schistosoma bovis Tanzania.</title>
        <authorList>
            <person name="Oey H."/>
            <person name="Zakrzewski M."/>
            <person name="Gobert G."/>
            <person name="Gravermann K."/>
            <person name="Stoye J."/>
            <person name="Jones M."/>
            <person name="Mcmanus D."/>
            <person name="Krause L."/>
        </authorList>
    </citation>
    <scope>NUCLEOTIDE SEQUENCE [LARGE SCALE GENOMIC DNA]</scope>
    <source>
        <strain evidence="7 8">TAN1997</strain>
    </source>
</reference>
<evidence type="ECO:0000259" key="6">
    <source>
        <dbReference type="PROSITE" id="PS50021"/>
    </source>
</evidence>
<feature type="region of interest" description="Disordered" evidence="5">
    <location>
        <begin position="689"/>
        <end position="709"/>
    </location>
</feature>
<dbReference type="SUPFAM" id="SSF52540">
    <property type="entry name" value="P-loop containing nucleoside triphosphate hydrolases"/>
    <property type="match status" value="1"/>
</dbReference>
<dbReference type="GO" id="GO:0005516">
    <property type="term" value="F:calmodulin binding"/>
    <property type="evidence" value="ECO:0007669"/>
    <property type="project" value="UniProtKB-KW"/>
</dbReference>
<dbReference type="PROSITE" id="PS50021">
    <property type="entry name" value="CH"/>
    <property type="match status" value="2"/>
</dbReference>
<feature type="domain" description="Calponin-homology (CH)" evidence="6">
    <location>
        <begin position="758"/>
        <end position="924"/>
    </location>
</feature>
<dbReference type="GO" id="GO:0000922">
    <property type="term" value="C:spindle pole"/>
    <property type="evidence" value="ECO:0007669"/>
    <property type="project" value="TreeGrafter"/>
</dbReference>
<dbReference type="PANTHER" id="PTHR22706">
    <property type="entry name" value="ASSEMBLY FACTOR FOR SPINDLE MICROTUBULES"/>
    <property type="match status" value="1"/>
</dbReference>
<evidence type="ECO:0000313" key="8">
    <source>
        <dbReference type="Proteomes" id="UP000290809"/>
    </source>
</evidence>
<organism evidence="7 8">
    <name type="scientific">Schistosoma bovis</name>
    <name type="common">Blood fluke</name>
    <dbReference type="NCBI Taxonomy" id="6184"/>
    <lineage>
        <taxon>Eukaryota</taxon>
        <taxon>Metazoa</taxon>
        <taxon>Spiralia</taxon>
        <taxon>Lophotrochozoa</taxon>
        <taxon>Platyhelminthes</taxon>
        <taxon>Trematoda</taxon>
        <taxon>Digenea</taxon>
        <taxon>Strigeidida</taxon>
        <taxon>Schistosomatoidea</taxon>
        <taxon>Schistosomatidae</taxon>
        <taxon>Schistosoma</taxon>
    </lineage>
</organism>
<dbReference type="GO" id="GO:0007051">
    <property type="term" value="P:spindle organization"/>
    <property type="evidence" value="ECO:0007669"/>
    <property type="project" value="TreeGrafter"/>
</dbReference>
<gene>
    <name evidence="7" type="ORF">DC041_0009108</name>
</gene>
<accession>A0A430QEA2</accession>
<keyword evidence="3" id="KW-0677">Repeat</keyword>
<evidence type="ECO:0000256" key="1">
    <source>
        <dbReference type="ARBA" id="ARBA00004496"/>
    </source>
</evidence>